<feature type="non-terminal residue" evidence="3">
    <location>
        <position position="1"/>
    </location>
</feature>
<evidence type="ECO:0000259" key="2">
    <source>
        <dbReference type="Pfam" id="PF13539"/>
    </source>
</evidence>
<dbReference type="SUPFAM" id="SSF47090">
    <property type="entry name" value="PGBD-like"/>
    <property type="match status" value="1"/>
</dbReference>
<comment type="caution">
    <text evidence="3">The sequence shown here is derived from an EMBL/GenBank/DDBJ whole genome shotgun (WGS) entry which is preliminary data.</text>
</comment>
<reference evidence="3 4" key="1">
    <citation type="journal article" date="2020" name="Microorganisms">
        <title>Osmotic Adaptation and Compatible Solute Biosynthesis of Phototrophic Bacteria as Revealed from Genome Analyses.</title>
        <authorList>
            <person name="Imhoff J.F."/>
            <person name="Rahn T."/>
            <person name="Kunzel S."/>
            <person name="Keller A."/>
            <person name="Neulinger S.C."/>
        </authorList>
    </citation>
    <scope>NUCLEOTIDE SEQUENCE [LARGE SCALE GENOMIC DNA]</scope>
    <source>
        <strain evidence="3 4">DSM 15382</strain>
    </source>
</reference>
<proteinExistence type="predicted"/>
<dbReference type="Pfam" id="PF01471">
    <property type="entry name" value="PG_binding_1"/>
    <property type="match status" value="1"/>
</dbReference>
<dbReference type="Proteomes" id="UP000697995">
    <property type="component" value="Unassembled WGS sequence"/>
</dbReference>
<feature type="domain" description="Peptidase M15C" evidence="2">
    <location>
        <begin position="197"/>
        <end position="259"/>
    </location>
</feature>
<dbReference type="RefSeq" id="WP_200306596.1">
    <property type="nucleotide sequence ID" value="NZ_NRSG01000467.1"/>
</dbReference>
<dbReference type="InterPro" id="IPR009045">
    <property type="entry name" value="Zn_M74/Hedgehog-like"/>
</dbReference>
<dbReference type="SUPFAM" id="SSF55166">
    <property type="entry name" value="Hedgehog/DD-peptidase"/>
    <property type="match status" value="1"/>
</dbReference>
<evidence type="ECO:0000313" key="4">
    <source>
        <dbReference type="Proteomes" id="UP000697995"/>
    </source>
</evidence>
<organism evidence="3 4">
    <name type="scientific">Paracraurococcus ruber</name>
    <dbReference type="NCBI Taxonomy" id="77675"/>
    <lineage>
        <taxon>Bacteria</taxon>
        <taxon>Pseudomonadati</taxon>
        <taxon>Pseudomonadota</taxon>
        <taxon>Alphaproteobacteria</taxon>
        <taxon>Acetobacterales</taxon>
        <taxon>Roseomonadaceae</taxon>
        <taxon>Paracraurococcus</taxon>
    </lineage>
</organism>
<protein>
    <recommendedName>
        <fullName evidence="5">Peptidase M15C domain-containing protein</fullName>
    </recommendedName>
</protein>
<dbReference type="InterPro" id="IPR039561">
    <property type="entry name" value="Peptidase_M15C"/>
</dbReference>
<dbReference type="InterPro" id="IPR002477">
    <property type="entry name" value="Peptidoglycan-bd-like"/>
</dbReference>
<dbReference type="InterPro" id="IPR036366">
    <property type="entry name" value="PGBDSf"/>
</dbReference>
<dbReference type="Pfam" id="PF13539">
    <property type="entry name" value="Peptidase_M15_4"/>
    <property type="match status" value="1"/>
</dbReference>
<feature type="domain" description="Peptidoglycan binding-like" evidence="1">
    <location>
        <begin position="26"/>
        <end position="65"/>
    </location>
</feature>
<dbReference type="EMBL" id="NRSG01000467">
    <property type="protein sequence ID" value="MBK1662158.1"/>
    <property type="molecule type" value="Genomic_DNA"/>
</dbReference>
<evidence type="ECO:0008006" key="5">
    <source>
        <dbReference type="Google" id="ProtNLM"/>
    </source>
</evidence>
<name>A0ABS1D614_9PROT</name>
<dbReference type="Gene3D" id="3.30.1380.10">
    <property type="match status" value="1"/>
</dbReference>
<evidence type="ECO:0000313" key="3">
    <source>
        <dbReference type="EMBL" id="MBK1662158.1"/>
    </source>
</evidence>
<keyword evidence="4" id="KW-1185">Reference proteome</keyword>
<sequence length="289" mass="30179">QPAIAGAGGLDALAGTVLRRGLADPPRVTALQAALIGAGMLEGTPDGDFGPGTERGLRRFQWYLGRKRPCLRVPKGLAPSGGTLDSAPADPAVAVNGTCDAPTLAALRRWATEGLRATMPLLRVKTARFRHIARAAGFKTLDYPGAADDEVLVNAAFLPGLDALDAAAEATGVRLLLNQAFRLEGAAVAGAVVPPATRSQHLIGHAVDLNILAGGVTITSGMMAAGSIPQPARDFIAAAKRAGLRWGGDFGRPDPVHFDLRVPDDSPDYDLAYFFCQHLFPDRQPIALA</sequence>
<dbReference type="InterPro" id="IPR036365">
    <property type="entry name" value="PGBD-like_sf"/>
</dbReference>
<dbReference type="Gene3D" id="1.10.101.10">
    <property type="entry name" value="PGBD-like superfamily/PGBD"/>
    <property type="match status" value="1"/>
</dbReference>
<evidence type="ECO:0000259" key="1">
    <source>
        <dbReference type="Pfam" id="PF01471"/>
    </source>
</evidence>
<gene>
    <name evidence="3" type="ORF">CKO45_28635</name>
</gene>
<accession>A0ABS1D614</accession>